<dbReference type="InterPro" id="IPR001173">
    <property type="entry name" value="Glyco_trans_2-like"/>
</dbReference>
<name>A0A977PY47_9CYAN</name>
<keyword evidence="3" id="KW-0808">Transferase</keyword>
<evidence type="ECO:0000259" key="1">
    <source>
        <dbReference type="Pfam" id="PF00534"/>
    </source>
</evidence>
<gene>
    <name evidence="3" type="ORF">KA717_09705</name>
</gene>
<evidence type="ECO:0000259" key="2">
    <source>
        <dbReference type="Pfam" id="PF00535"/>
    </source>
</evidence>
<dbReference type="PANTHER" id="PTHR22916:SF3">
    <property type="entry name" value="UDP-GLCNAC:BETAGAL BETA-1,3-N-ACETYLGLUCOSAMINYLTRANSFERASE-LIKE PROTEIN 1"/>
    <property type="match status" value="1"/>
</dbReference>
<protein>
    <submittedName>
        <fullName evidence="3">Glycosyltransferase</fullName>
        <ecNumber evidence="3">2.4.-.-</ecNumber>
    </submittedName>
</protein>
<dbReference type="Gene3D" id="3.40.50.2000">
    <property type="entry name" value="Glycogen Phosphorylase B"/>
    <property type="match status" value="1"/>
</dbReference>
<dbReference type="SUPFAM" id="SSF53756">
    <property type="entry name" value="UDP-Glycosyltransferase/glycogen phosphorylase"/>
    <property type="match status" value="1"/>
</dbReference>
<dbReference type="InterPro" id="IPR001296">
    <property type="entry name" value="Glyco_trans_1"/>
</dbReference>
<reference evidence="3" key="1">
    <citation type="submission" date="2021-04" db="EMBL/GenBank/DDBJ databases">
        <title>Genome sequence of Woronichinia naegeliana from Washington state freshwater lake bloom.</title>
        <authorList>
            <person name="Dreher T.W."/>
        </authorList>
    </citation>
    <scope>NUCLEOTIDE SEQUENCE</scope>
    <source>
        <strain evidence="3">WA131</strain>
    </source>
</reference>
<dbReference type="Gene3D" id="3.90.550.10">
    <property type="entry name" value="Spore Coat Polysaccharide Biosynthesis Protein SpsA, Chain A"/>
    <property type="match status" value="1"/>
</dbReference>
<dbReference type="AlphaFoldDB" id="A0A977PY47"/>
<evidence type="ECO:0000313" key="3">
    <source>
        <dbReference type="EMBL" id="UXE62938.1"/>
    </source>
</evidence>
<dbReference type="PANTHER" id="PTHR22916">
    <property type="entry name" value="GLYCOSYLTRANSFERASE"/>
    <property type="match status" value="1"/>
</dbReference>
<dbReference type="KEGG" id="wna:KA717_09705"/>
<organism evidence="3">
    <name type="scientific">Woronichinia naegeliana WA131</name>
    <dbReference type="NCBI Taxonomy" id="2824559"/>
    <lineage>
        <taxon>Bacteria</taxon>
        <taxon>Bacillati</taxon>
        <taxon>Cyanobacteriota</taxon>
        <taxon>Cyanophyceae</taxon>
        <taxon>Synechococcales</taxon>
        <taxon>Coelosphaeriaceae</taxon>
        <taxon>Woronichinia</taxon>
    </lineage>
</organism>
<proteinExistence type="predicted"/>
<dbReference type="InterPro" id="IPR029044">
    <property type="entry name" value="Nucleotide-diphossugar_trans"/>
</dbReference>
<dbReference type="Proteomes" id="UP001065613">
    <property type="component" value="Chromosome"/>
</dbReference>
<dbReference type="Pfam" id="PF00534">
    <property type="entry name" value="Glycos_transf_1"/>
    <property type="match status" value="1"/>
</dbReference>
<dbReference type="Pfam" id="PF00535">
    <property type="entry name" value="Glycos_transf_2"/>
    <property type="match status" value="1"/>
</dbReference>
<feature type="domain" description="Glycosyltransferase 2-like" evidence="2">
    <location>
        <begin position="624"/>
        <end position="792"/>
    </location>
</feature>
<sequence length="995" mass="115525">MKVLITDFDLFAKVGGGQTFYRSLILKNPHIDFYYLTEQEKKAVPRPNNAYPIPYQEKYFLTDLNNFVDVNPPKWVYRSFIRASNIAASVAGMQFDLIDSPDYEQWGIFLRPALNYHQVGFEKIALSLHGKISTTLRLDWFSYSQENIPLVLEESKQYDTVDLRYGISKSYIDEWRELSSFPAYYYHPLHFFDLPKPVTGISSHSPLTLNFIGRTEKRKGPDIFIDLVWWLPRNHYQQANIIGPHSFNDSSTVSSQHFLEEMLAYRGNQVKLLPPKTNQELMTLFTQNGITFVPSRYDTLNLVALESLFSGCPTVIGSGAGVCRFLAETFPQVPFVKLDLDNIYACLLEVDQILTDYSHYRRQLVDSILSSHPTVSDPPLIEIYQQPSHYETDVRAELQAWYEQLMGYWQATQENQSWLQPLKAQLKPSLKELKHNLKRIKGKIKSQILRPLGDDRRAQLLKAPNLVGRYKETFNINEQTSKDLDAKVQMLWRLGSGYESELQGLRGKLSTNYRIDRVRLWRELARLEELRGNTLVTATYQIRVMRALGEDRFGDLPKVLKILTEKGFVKEAEAIAAIYGSGADRETHCLELIEKARQAHLQNPADEQYEIWDDRRDQSHYRATIIVSLYKAAEKLPFFLRTLQHQTLIKRGEAEVVLVDSGSPGNEYEVFQQLAPELGYPILYARSPQRETIQAAWNRGIKLARSPYLAFLGVDETILPECLEILARELDQDASLDWVIGHSLVTNVDRQGSWVSDIMAYDRTGYEQDLVYLETCYLSWVGALYRKSIHDRCGYYDQSFRGAGDTEFKNRVMPYIKSKFVDRNLGLFWNYPDERTTQSPAIEIEDMRAWYLHRTLSGVKYAFSQRSPEEVENLLYHCLGYRKSYCHHTSTDLDQAYYLGLYLQEVYPESEALKYLSGIKTLLNAYQALDWIPKLSRFSPFSVVLETRKQIEQVEQAHRKLWLGDQTHQPTYRIFNDNRHEQHAFLWFTDLLGAK</sequence>
<accession>A0A977PY47</accession>
<dbReference type="EC" id="2.4.-.-" evidence="3"/>
<dbReference type="EMBL" id="CP073041">
    <property type="protein sequence ID" value="UXE62938.1"/>
    <property type="molecule type" value="Genomic_DNA"/>
</dbReference>
<dbReference type="SUPFAM" id="SSF53448">
    <property type="entry name" value="Nucleotide-diphospho-sugar transferases"/>
    <property type="match status" value="1"/>
</dbReference>
<keyword evidence="3" id="KW-0328">Glycosyltransferase</keyword>
<feature type="domain" description="Glycosyl transferase family 1" evidence="1">
    <location>
        <begin position="208"/>
        <end position="329"/>
    </location>
</feature>
<dbReference type="GO" id="GO:0016758">
    <property type="term" value="F:hexosyltransferase activity"/>
    <property type="evidence" value="ECO:0007669"/>
    <property type="project" value="UniProtKB-ARBA"/>
</dbReference>